<evidence type="ECO:0000256" key="4">
    <source>
        <dbReference type="ARBA" id="ARBA00022967"/>
    </source>
</evidence>
<keyword evidence="3" id="KW-0067">ATP-binding</keyword>
<accession>U5QFF1</accession>
<dbReference type="eggNOG" id="COG1120">
    <property type="taxonomic scope" value="Bacteria"/>
</dbReference>
<proteinExistence type="predicted"/>
<evidence type="ECO:0000256" key="1">
    <source>
        <dbReference type="ARBA" id="ARBA00022448"/>
    </source>
</evidence>
<dbReference type="GO" id="GO:0016887">
    <property type="term" value="F:ATP hydrolysis activity"/>
    <property type="evidence" value="ECO:0007669"/>
    <property type="project" value="InterPro"/>
</dbReference>
<dbReference type="KEGG" id="glj:GKIL_1456"/>
<dbReference type="OrthoDB" id="9806726at2"/>
<keyword evidence="6" id="KW-0378">Hydrolase</keyword>
<organism evidence="6 7">
    <name type="scientific">Gloeobacter kilaueensis (strain ATCC BAA-2537 / CCAP 1431/1 / ULC 316 / JS1)</name>
    <dbReference type="NCBI Taxonomy" id="1183438"/>
    <lineage>
        <taxon>Bacteria</taxon>
        <taxon>Bacillati</taxon>
        <taxon>Cyanobacteriota</taxon>
        <taxon>Cyanophyceae</taxon>
        <taxon>Gloeobacterales</taxon>
        <taxon>Gloeobacteraceae</taxon>
        <taxon>Gloeobacter</taxon>
    </lineage>
</organism>
<gene>
    <name evidence="6" type="primary">btuD</name>
    <name evidence="6" type="ORF">GKIL_1456</name>
</gene>
<keyword evidence="4" id="KW-1278">Translocase</keyword>
<evidence type="ECO:0000313" key="7">
    <source>
        <dbReference type="Proteomes" id="UP000017396"/>
    </source>
</evidence>
<dbReference type="HOGENOM" id="CLU_000604_1_11_3"/>
<feature type="domain" description="ABC transporter" evidence="5">
    <location>
        <begin position="4"/>
        <end position="241"/>
    </location>
</feature>
<dbReference type="InterPro" id="IPR027417">
    <property type="entry name" value="P-loop_NTPase"/>
</dbReference>
<dbReference type="STRING" id="1183438.GKIL_1456"/>
<name>U5QFF1_GLOK1</name>
<protein>
    <submittedName>
        <fullName evidence="6">ABC transporter</fullName>
        <ecNumber evidence="6">3.6.3.34</ecNumber>
    </submittedName>
</protein>
<dbReference type="FunFam" id="3.40.50.300:FF:000134">
    <property type="entry name" value="Iron-enterobactin ABC transporter ATP-binding protein"/>
    <property type="match status" value="1"/>
</dbReference>
<dbReference type="InterPro" id="IPR003439">
    <property type="entry name" value="ABC_transporter-like_ATP-bd"/>
</dbReference>
<evidence type="ECO:0000259" key="5">
    <source>
        <dbReference type="PROSITE" id="PS50893"/>
    </source>
</evidence>
<dbReference type="EMBL" id="CP003587">
    <property type="protein sequence ID" value="AGY57702.1"/>
    <property type="molecule type" value="Genomic_DNA"/>
</dbReference>
<dbReference type="PROSITE" id="PS50893">
    <property type="entry name" value="ABC_TRANSPORTER_2"/>
    <property type="match status" value="1"/>
</dbReference>
<dbReference type="AlphaFoldDB" id="U5QFF1"/>
<dbReference type="RefSeq" id="WP_023172804.1">
    <property type="nucleotide sequence ID" value="NC_022600.1"/>
</dbReference>
<dbReference type="InterPro" id="IPR017871">
    <property type="entry name" value="ABC_transporter-like_CS"/>
</dbReference>
<keyword evidence="7" id="KW-1185">Reference proteome</keyword>
<dbReference type="PANTHER" id="PTHR42794:SF1">
    <property type="entry name" value="HEMIN IMPORT ATP-BINDING PROTEIN HMUV"/>
    <property type="match status" value="1"/>
</dbReference>
<evidence type="ECO:0000256" key="3">
    <source>
        <dbReference type="ARBA" id="ARBA00022840"/>
    </source>
</evidence>
<dbReference type="EC" id="3.6.3.34" evidence="6"/>
<dbReference type="Proteomes" id="UP000017396">
    <property type="component" value="Chromosome"/>
</dbReference>
<dbReference type="Pfam" id="PF00005">
    <property type="entry name" value="ABC_tran"/>
    <property type="match status" value="1"/>
</dbReference>
<dbReference type="Gene3D" id="3.40.50.300">
    <property type="entry name" value="P-loop containing nucleotide triphosphate hydrolases"/>
    <property type="match status" value="1"/>
</dbReference>
<reference evidence="6 7" key="1">
    <citation type="journal article" date="2013" name="PLoS ONE">
        <title>Cultivation and Complete Genome Sequencing of Gloeobacter kilaueensis sp. nov., from a Lava Cave in Kilauea Caldera, Hawai'i.</title>
        <authorList>
            <person name="Saw J.H."/>
            <person name="Schatz M."/>
            <person name="Brown M.V."/>
            <person name="Kunkel D.D."/>
            <person name="Foster J.S."/>
            <person name="Shick H."/>
            <person name="Christensen S."/>
            <person name="Hou S."/>
            <person name="Wan X."/>
            <person name="Donachie S.P."/>
        </authorList>
    </citation>
    <scope>NUCLEOTIDE SEQUENCE [LARGE SCALE GENOMIC DNA]</scope>
    <source>
        <strain evidence="7">JS</strain>
    </source>
</reference>
<dbReference type="SUPFAM" id="SSF52540">
    <property type="entry name" value="P-loop containing nucleoside triphosphate hydrolases"/>
    <property type="match status" value="1"/>
</dbReference>
<evidence type="ECO:0000256" key="2">
    <source>
        <dbReference type="ARBA" id="ARBA00022741"/>
    </source>
</evidence>
<dbReference type="InterPro" id="IPR003593">
    <property type="entry name" value="AAA+_ATPase"/>
</dbReference>
<evidence type="ECO:0000313" key="6">
    <source>
        <dbReference type="EMBL" id="AGY57702.1"/>
    </source>
</evidence>
<dbReference type="PANTHER" id="PTHR42794">
    <property type="entry name" value="HEMIN IMPORT ATP-BINDING PROTEIN HMUV"/>
    <property type="match status" value="1"/>
</dbReference>
<dbReference type="GO" id="GO:0005524">
    <property type="term" value="F:ATP binding"/>
    <property type="evidence" value="ECO:0007669"/>
    <property type="project" value="UniProtKB-KW"/>
</dbReference>
<dbReference type="CDD" id="cd03214">
    <property type="entry name" value="ABC_Iron-Siderophores_B12_Hemin"/>
    <property type="match status" value="1"/>
</dbReference>
<keyword evidence="1" id="KW-0813">Transport</keyword>
<sequence length="260" mass="28297">MHPLEGHNLSGGYGQAIVIRELDFAVGRGEWLSLVGPNGSGKSTLLKLLSAALPAVGGNVQLEGSNIQTLAGEVLARKIAFVPQRAVVPVGLSVYELVSLGRNPHQPWWQWRSTSDDRRAVEEALERTGLTAMSDRPVESLSGGEQQRAFVALALAQRTEILLLDEPTTHLDLRYQLELLELLQAINRQQQVTIVAVLHELNLAARYSDRLALLHQGRIRAIGSPEQVLTPGLVAEVFGIEVSVIQTAVGPQILPLQPCR</sequence>
<dbReference type="SMART" id="SM00382">
    <property type="entry name" value="AAA"/>
    <property type="match status" value="1"/>
</dbReference>
<keyword evidence="2" id="KW-0547">Nucleotide-binding</keyword>
<dbReference type="PROSITE" id="PS00211">
    <property type="entry name" value="ABC_TRANSPORTER_1"/>
    <property type="match status" value="1"/>
</dbReference>